<comment type="similarity">
    <text evidence="5 17">Belongs to the PEP-utilizing enzyme family.</text>
</comment>
<keyword evidence="25" id="KW-0670">Pyruvate</keyword>
<evidence type="ECO:0000256" key="4">
    <source>
        <dbReference type="ARBA" id="ARBA00004496"/>
    </source>
</evidence>
<dbReference type="Pfam" id="PF02896">
    <property type="entry name" value="PEP-utilizers_C"/>
    <property type="match status" value="1"/>
</dbReference>
<feature type="binding site" evidence="19">
    <location>
        <begin position="463"/>
        <end position="464"/>
    </location>
    <ligand>
        <name>phosphoenolpyruvate</name>
        <dbReference type="ChEBI" id="CHEBI:58702"/>
    </ligand>
</feature>
<comment type="function">
    <text evidence="3 17">General (non sugar-specific) component of the phosphoenolpyruvate-dependent sugar phosphotransferase system (sugar PTS). This major carbohydrate active-transport system catalyzes the phosphorylation of incoming sugar substrates concomitantly with their translocation across the cell membrane. Enzyme I transfers the phosphoryl group from phosphoenolpyruvate (PEP) to the phosphoryl carrier protein (HPr).</text>
</comment>
<evidence type="ECO:0000256" key="17">
    <source>
        <dbReference type="PIRNR" id="PIRNR000732"/>
    </source>
</evidence>
<evidence type="ECO:0000256" key="11">
    <source>
        <dbReference type="ARBA" id="ARBA00022679"/>
    </source>
</evidence>
<dbReference type="NCBIfam" id="TIGR01417">
    <property type="entry name" value="PTS_I_fam"/>
    <property type="match status" value="1"/>
</dbReference>
<organism evidence="25 26">
    <name type="scientific">Victivallis vadensis</name>
    <dbReference type="NCBI Taxonomy" id="172901"/>
    <lineage>
        <taxon>Bacteria</taxon>
        <taxon>Pseudomonadati</taxon>
        <taxon>Lentisphaerota</taxon>
        <taxon>Lentisphaeria</taxon>
        <taxon>Victivallales</taxon>
        <taxon>Victivallaceae</taxon>
        <taxon>Victivallis</taxon>
    </lineage>
</organism>
<keyword evidence="14 17" id="KW-0418">Kinase</keyword>
<dbReference type="InterPro" id="IPR023151">
    <property type="entry name" value="PEP_util_CS"/>
</dbReference>
<evidence type="ECO:0000256" key="21">
    <source>
        <dbReference type="SAM" id="Coils"/>
    </source>
</evidence>
<comment type="subcellular location">
    <subcellularLocation>
        <location evidence="4 17">Cytoplasm</location>
    </subcellularLocation>
</comment>
<dbReference type="InterPro" id="IPR008731">
    <property type="entry name" value="PTS_EIN"/>
</dbReference>
<evidence type="ECO:0000256" key="8">
    <source>
        <dbReference type="ARBA" id="ARBA00022448"/>
    </source>
</evidence>
<evidence type="ECO:0000259" key="24">
    <source>
        <dbReference type="Pfam" id="PF05524"/>
    </source>
</evidence>
<evidence type="ECO:0000256" key="9">
    <source>
        <dbReference type="ARBA" id="ARBA00022490"/>
    </source>
</evidence>
<sequence>MTLPAQTIQAIAVSPGIAIGRVARVRGSNHLQEPNPHKITDDEINGELTRFIAALEETRKQLVELQDQVRDRLNSRDADIFEAHIMLVDDRTLLNEVEKRIKGEHVTAEYALFEATERFTAVFNGMQDEYLKERAADIRDVAARITANLNDDPHHDMELDDRRIIIATTLAPSETAQLNRSKVLGFAVETGSATSHTAILARAMKLPAVVGIPPELPETLTADDKLIIDGYTGKVIINPDGRTEEAYRLKAQAAGELLNELERENSLRPETTDGFMVQLAANLDSPETIGEVKKSGACGIGLFRTEYLFMNTSQLPTEEEQFEVYKDLLVKSGEQPVIIRTLDVGGDKFNTNIFRATEQNPFLGLRGIRLCLHERRDIFSTQLRALLRAGVYGNLRVMLPMVSSIREVNEVKQLVGELQEQLRREKLEFVSHLPLGVMIETPAAAILADRLAPLVDFFSIGTNDLVQYTMAIDRGNERVAYLYRPSHPAILELIRRTVEAARHNNIWVSICGQMASEPSLVPLLVGLGVHELSMAPSSIGMVRRVIRGLAMHEAEEAARQALACSNASDALAISEALLRKSAPEIANI</sequence>
<dbReference type="InterPro" id="IPR036637">
    <property type="entry name" value="Phosphohistidine_dom_sf"/>
</dbReference>
<dbReference type="AlphaFoldDB" id="A0A848B131"/>
<dbReference type="PRINTS" id="PR01736">
    <property type="entry name" value="PHPHTRNFRASE"/>
</dbReference>
<feature type="domain" description="PEP-utilising enzyme C-terminal" evidence="23">
    <location>
        <begin position="262"/>
        <end position="549"/>
    </location>
</feature>
<reference evidence="25 26" key="1">
    <citation type="submission" date="2020-04" db="EMBL/GenBank/DDBJ databases">
        <authorList>
            <person name="Hitch T.C.A."/>
            <person name="Wylensek D."/>
            <person name="Clavel T."/>
        </authorList>
    </citation>
    <scope>NUCLEOTIDE SEQUENCE [LARGE SCALE GENOMIC DNA]</scope>
    <source>
        <strain evidence="25 26">COR2-253-APC-1A</strain>
    </source>
</reference>
<keyword evidence="15 17" id="KW-0460">Magnesium</keyword>
<keyword evidence="11 17" id="KW-0808">Transferase</keyword>
<dbReference type="GO" id="GO:0005737">
    <property type="term" value="C:cytoplasm"/>
    <property type="evidence" value="ECO:0007669"/>
    <property type="project" value="UniProtKB-SubCell"/>
</dbReference>
<dbReference type="GO" id="GO:0008965">
    <property type="term" value="F:phosphoenolpyruvate-protein phosphotransferase activity"/>
    <property type="evidence" value="ECO:0007669"/>
    <property type="project" value="UniProtKB-EC"/>
</dbReference>
<dbReference type="GO" id="GO:0046872">
    <property type="term" value="F:metal ion binding"/>
    <property type="evidence" value="ECO:0007669"/>
    <property type="project" value="UniProtKB-KW"/>
</dbReference>
<keyword evidence="9 17" id="KW-0963">Cytoplasm</keyword>
<dbReference type="RefSeq" id="WP_168963239.1">
    <property type="nucleotide sequence ID" value="NZ_JABAEW010000034.1"/>
</dbReference>
<evidence type="ECO:0000256" key="6">
    <source>
        <dbReference type="ARBA" id="ARBA00012232"/>
    </source>
</evidence>
<dbReference type="GO" id="GO:0009401">
    <property type="term" value="P:phosphoenolpyruvate-dependent sugar phosphotransferase system"/>
    <property type="evidence" value="ECO:0007669"/>
    <property type="project" value="UniProtKB-KW"/>
</dbReference>
<evidence type="ECO:0000256" key="16">
    <source>
        <dbReference type="ARBA" id="ARBA00033235"/>
    </source>
</evidence>
<evidence type="ECO:0000256" key="1">
    <source>
        <dbReference type="ARBA" id="ARBA00000683"/>
    </source>
</evidence>
<evidence type="ECO:0000313" key="26">
    <source>
        <dbReference type="Proteomes" id="UP000576225"/>
    </source>
</evidence>
<feature type="binding site" evidence="19">
    <location>
        <position position="340"/>
    </location>
    <ligand>
        <name>phosphoenolpyruvate</name>
        <dbReference type="ChEBI" id="CHEBI:58702"/>
    </ligand>
</feature>
<proteinExistence type="inferred from homology"/>
<evidence type="ECO:0000259" key="23">
    <source>
        <dbReference type="Pfam" id="PF02896"/>
    </source>
</evidence>
<evidence type="ECO:0000256" key="10">
    <source>
        <dbReference type="ARBA" id="ARBA00022597"/>
    </source>
</evidence>
<feature type="binding site" evidence="19">
    <location>
        <position position="474"/>
    </location>
    <ligand>
        <name>phosphoenolpyruvate</name>
        <dbReference type="ChEBI" id="CHEBI:58702"/>
    </ligand>
</feature>
<evidence type="ECO:0000313" key="25">
    <source>
        <dbReference type="EMBL" id="NMD87967.1"/>
    </source>
</evidence>
<dbReference type="PANTHER" id="PTHR46244">
    <property type="entry name" value="PHOSPHOENOLPYRUVATE-PROTEIN PHOSPHOTRANSFERASE"/>
    <property type="match status" value="1"/>
</dbReference>
<feature type="domain" description="PEP-utilising enzyme mobile" evidence="22">
    <location>
        <begin position="160"/>
        <end position="233"/>
    </location>
</feature>
<evidence type="ECO:0000256" key="18">
    <source>
        <dbReference type="PIRSR" id="PIRSR000732-1"/>
    </source>
</evidence>
<comment type="cofactor">
    <cofactor evidence="2 17 20">
        <name>Mg(2+)</name>
        <dbReference type="ChEBI" id="CHEBI:18420"/>
    </cofactor>
</comment>
<dbReference type="Pfam" id="PF05524">
    <property type="entry name" value="PEP-utilisers_N"/>
    <property type="match status" value="1"/>
</dbReference>
<dbReference type="InterPro" id="IPR008279">
    <property type="entry name" value="PEP-util_enz_mobile_dom"/>
</dbReference>
<dbReference type="SUPFAM" id="SSF47831">
    <property type="entry name" value="Enzyme I of the PEP:sugar phosphotransferase system HPr-binding (sub)domain"/>
    <property type="match status" value="1"/>
</dbReference>
<gene>
    <name evidence="25" type="primary">ptsP</name>
    <name evidence="25" type="ORF">HF882_15370</name>
</gene>
<feature type="binding site" evidence="19">
    <location>
        <position position="304"/>
    </location>
    <ligand>
        <name>phosphoenolpyruvate</name>
        <dbReference type="ChEBI" id="CHEBI:58702"/>
    </ligand>
</feature>
<keyword evidence="10 17" id="KW-0762">Sugar transport</keyword>
<evidence type="ECO:0000256" key="20">
    <source>
        <dbReference type="PIRSR" id="PIRSR000732-3"/>
    </source>
</evidence>
<dbReference type="EMBL" id="JABAEW010000034">
    <property type="protein sequence ID" value="NMD87967.1"/>
    <property type="molecule type" value="Genomic_DNA"/>
</dbReference>
<feature type="binding site" evidence="20">
    <location>
        <position position="464"/>
    </location>
    <ligand>
        <name>Mg(2+)</name>
        <dbReference type="ChEBI" id="CHEBI:18420"/>
    </ligand>
</feature>
<evidence type="ECO:0000256" key="5">
    <source>
        <dbReference type="ARBA" id="ARBA00007837"/>
    </source>
</evidence>
<dbReference type="InterPro" id="IPR006318">
    <property type="entry name" value="PTS_EI-like"/>
</dbReference>
<dbReference type="InterPro" id="IPR040442">
    <property type="entry name" value="Pyrv_kinase-like_dom_sf"/>
</dbReference>
<evidence type="ECO:0000256" key="19">
    <source>
        <dbReference type="PIRSR" id="PIRSR000732-2"/>
    </source>
</evidence>
<feature type="domain" description="Phosphotransferase system enzyme I N-terminal" evidence="24">
    <location>
        <begin position="10"/>
        <end position="134"/>
    </location>
</feature>
<evidence type="ECO:0000256" key="13">
    <source>
        <dbReference type="ARBA" id="ARBA00022723"/>
    </source>
</evidence>
<evidence type="ECO:0000256" key="7">
    <source>
        <dbReference type="ARBA" id="ARBA00016544"/>
    </source>
</evidence>
<dbReference type="SUPFAM" id="SSF52009">
    <property type="entry name" value="Phosphohistidine domain"/>
    <property type="match status" value="1"/>
</dbReference>
<dbReference type="Proteomes" id="UP000576225">
    <property type="component" value="Unassembled WGS sequence"/>
</dbReference>
<evidence type="ECO:0000256" key="14">
    <source>
        <dbReference type="ARBA" id="ARBA00022777"/>
    </source>
</evidence>
<dbReference type="Gene3D" id="1.10.274.10">
    <property type="entry name" value="PtsI, HPr-binding domain"/>
    <property type="match status" value="1"/>
</dbReference>
<evidence type="ECO:0000256" key="3">
    <source>
        <dbReference type="ARBA" id="ARBA00002728"/>
    </source>
</evidence>
<dbReference type="EC" id="2.7.3.9" evidence="6 17"/>
<evidence type="ECO:0000259" key="22">
    <source>
        <dbReference type="Pfam" id="PF00391"/>
    </source>
</evidence>
<dbReference type="InterPro" id="IPR015813">
    <property type="entry name" value="Pyrv/PenolPyrv_kinase-like_dom"/>
</dbReference>
<dbReference type="PANTHER" id="PTHR46244:SF3">
    <property type="entry name" value="PHOSPHOENOLPYRUVATE-PROTEIN PHOSPHOTRANSFERASE"/>
    <property type="match status" value="1"/>
</dbReference>
<dbReference type="GO" id="GO:0016301">
    <property type="term" value="F:kinase activity"/>
    <property type="evidence" value="ECO:0007669"/>
    <property type="project" value="UniProtKB-KW"/>
</dbReference>
<dbReference type="Pfam" id="PF00391">
    <property type="entry name" value="PEP-utilizers"/>
    <property type="match status" value="1"/>
</dbReference>
<name>A0A848B131_9BACT</name>
<dbReference type="InterPro" id="IPR024692">
    <property type="entry name" value="PTS_EI"/>
</dbReference>
<evidence type="ECO:0000256" key="15">
    <source>
        <dbReference type="ARBA" id="ARBA00022842"/>
    </source>
</evidence>
<accession>A0A848B131</accession>
<evidence type="ECO:0000256" key="12">
    <source>
        <dbReference type="ARBA" id="ARBA00022683"/>
    </source>
</evidence>
<keyword evidence="12 17" id="KW-0598">Phosphotransferase system</keyword>
<keyword evidence="13 17" id="KW-0479">Metal-binding</keyword>
<dbReference type="PIRSF" id="PIRSF000732">
    <property type="entry name" value="PTS_enzyme_I"/>
    <property type="match status" value="1"/>
</dbReference>
<evidence type="ECO:0000256" key="2">
    <source>
        <dbReference type="ARBA" id="ARBA00001946"/>
    </source>
</evidence>
<keyword evidence="8 17" id="KW-0813">Transport</keyword>
<feature type="coiled-coil region" evidence="21">
    <location>
        <begin position="48"/>
        <end position="75"/>
    </location>
</feature>
<dbReference type="Gene3D" id="3.50.30.10">
    <property type="entry name" value="Phosphohistidine domain"/>
    <property type="match status" value="1"/>
</dbReference>
<feature type="active site" description="Proton donor" evidence="18">
    <location>
        <position position="511"/>
    </location>
</feature>
<dbReference type="SUPFAM" id="SSF51621">
    <property type="entry name" value="Phosphoenolpyruvate/pyruvate domain"/>
    <property type="match status" value="1"/>
</dbReference>
<comment type="caution">
    <text evidence="25">The sequence shown here is derived from an EMBL/GenBank/DDBJ whole genome shotgun (WGS) entry which is preliminary data.</text>
</comment>
<dbReference type="InterPro" id="IPR000121">
    <property type="entry name" value="PEP_util_C"/>
</dbReference>
<feature type="binding site" evidence="20">
    <location>
        <position position="440"/>
    </location>
    <ligand>
        <name>Mg(2+)</name>
        <dbReference type="ChEBI" id="CHEBI:18420"/>
    </ligand>
</feature>
<comment type="catalytic activity">
    <reaction evidence="1 17">
        <text>L-histidyl-[protein] + phosphoenolpyruvate = N(pros)-phospho-L-histidyl-[protein] + pyruvate</text>
        <dbReference type="Rhea" id="RHEA:23880"/>
        <dbReference type="Rhea" id="RHEA-COMP:9745"/>
        <dbReference type="Rhea" id="RHEA-COMP:9746"/>
        <dbReference type="ChEBI" id="CHEBI:15361"/>
        <dbReference type="ChEBI" id="CHEBI:29979"/>
        <dbReference type="ChEBI" id="CHEBI:58702"/>
        <dbReference type="ChEBI" id="CHEBI:64837"/>
        <dbReference type="EC" id="2.7.3.9"/>
    </reaction>
</comment>
<keyword evidence="21" id="KW-0175">Coiled coil</keyword>
<feature type="active site" description="Tele-phosphohistidine intermediate" evidence="18">
    <location>
        <position position="196"/>
    </location>
</feature>
<dbReference type="Gene3D" id="3.20.20.60">
    <property type="entry name" value="Phosphoenolpyruvate-binding domains"/>
    <property type="match status" value="1"/>
</dbReference>
<dbReference type="InterPro" id="IPR036618">
    <property type="entry name" value="PtsI_HPr-bd_sf"/>
</dbReference>
<dbReference type="InterPro" id="IPR050499">
    <property type="entry name" value="PEP-utilizing_PTS_enzyme"/>
</dbReference>
<dbReference type="PROSITE" id="PS00742">
    <property type="entry name" value="PEP_ENZYMES_2"/>
    <property type="match status" value="1"/>
</dbReference>
<protein>
    <recommendedName>
        <fullName evidence="7 17">Phosphoenolpyruvate-protein phosphotransferase</fullName>
        <ecNumber evidence="6 17">2.7.3.9</ecNumber>
    </recommendedName>
    <alternativeName>
        <fullName evidence="16 17">Phosphotransferase system, enzyme I</fullName>
    </alternativeName>
</protein>